<proteinExistence type="predicted"/>
<protein>
    <submittedName>
        <fullName evidence="2 3">Hypoxia inducible factor 1 alpha</fullName>
    </submittedName>
</protein>
<dbReference type="AlphaFoldDB" id="A0A084W3K8"/>
<dbReference type="VEuPathDB" id="VectorBase:ASIC012710"/>
<dbReference type="EMBL" id="ATLV01020057">
    <property type="status" value="NOT_ANNOTATED_CDS"/>
    <property type="molecule type" value="Genomic_DNA"/>
</dbReference>
<sequence>MAATRHPVGRRKHSSFERNTPQQATAAPIRCSPSSTMVVSSTYPTCETNPQQAGRQHNAFVAIPSPLDGRGEAGDAGGCDEGSEIRAPIPTTAPWAKHNPPPGGREPARAIQRRRQRRFRKSGSIRERKTTTTLPSASANQPPIRFLRAMRDFQKASKAAPVVRLQVSLASLATRLFASTTDSLHQRRRPGSAGR</sequence>
<evidence type="ECO:0000313" key="4">
    <source>
        <dbReference type="Proteomes" id="UP000030765"/>
    </source>
</evidence>
<evidence type="ECO:0000313" key="2">
    <source>
        <dbReference type="EMBL" id="KFB44802.1"/>
    </source>
</evidence>
<accession>A0A084W3K8</accession>
<reference evidence="3" key="2">
    <citation type="submission" date="2020-05" db="UniProtKB">
        <authorList>
            <consortium name="EnsemblMetazoa"/>
        </authorList>
    </citation>
    <scope>IDENTIFICATION</scope>
</reference>
<feature type="compositionally biased region" description="Polar residues" evidence="1">
    <location>
        <begin position="32"/>
        <end position="55"/>
    </location>
</feature>
<gene>
    <name evidence="2" type="ORF">ZHAS_00012710</name>
</gene>
<dbReference type="EMBL" id="KE525293">
    <property type="protein sequence ID" value="KFB44802.1"/>
    <property type="molecule type" value="Genomic_DNA"/>
</dbReference>
<feature type="region of interest" description="Disordered" evidence="1">
    <location>
        <begin position="1"/>
        <end position="143"/>
    </location>
</feature>
<evidence type="ECO:0000256" key="1">
    <source>
        <dbReference type="SAM" id="MobiDB-lite"/>
    </source>
</evidence>
<reference evidence="2 4" key="1">
    <citation type="journal article" date="2014" name="BMC Genomics">
        <title>Genome sequence of Anopheles sinensis provides insight into genetics basis of mosquito competence for malaria parasites.</title>
        <authorList>
            <person name="Zhou D."/>
            <person name="Zhang D."/>
            <person name="Ding G."/>
            <person name="Shi L."/>
            <person name="Hou Q."/>
            <person name="Ye Y."/>
            <person name="Xu Y."/>
            <person name="Zhou H."/>
            <person name="Xiong C."/>
            <person name="Li S."/>
            <person name="Yu J."/>
            <person name="Hong S."/>
            <person name="Yu X."/>
            <person name="Zou P."/>
            <person name="Chen C."/>
            <person name="Chang X."/>
            <person name="Wang W."/>
            <person name="Lv Y."/>
            <person name="Sun Y."/>
            <person name="Ma L."/>
            <person name="Shen B."/>
            <person name="Zhu C."/>
        </authorList>
    </citation>
    <scope>NUCLEOTIDE SEQUENCE [LARGE SCALE GENOMIC DNA]</scope>
</reference>
<dbReference type="Proteomes" id="UP000030765">
    <property type="component" value="Unassembled WGS sequence"/>
</dbReference>
<keyword evidence="4" id="KW-1185">Reference proteome</keyword>
<evidence type="ECO:0000313" key="3">
    <source>
        <dbReference type="EnsemblMetazoa" id="ASIC012710-PA"/>
    </source>
</evidence>
<organism evidence="2">
    <name type="scientific">Anopheles sinensis</name>
    <name type="common">Mosquito</name>
    <dbReference type="NCBI Taxonomy" id="74873"/>
    <lineage>
        <taxon>Eukaryota</taxon>
        <taxon>Metazoa</taxon>
        <taxon>Ecdysozoa</taxon>
        <taxon>Arthropoda</taxon>
        <taxon>Hexapoda</taxon>
        <taxon>Insecta</taxon>
        <taxon>Pterygota</taxon>
        <taxon>Neoptera</taxon>
        <taxon>Endopterygota</taxon>
        <taxon>Diptera</taxon>
        <taxon>Nematocera</taxon>
        <taxon>Culicoidea</taxon>
        <taxon>Culicidae</taxon>
        <taxon>Anophelinae</taxon>
        <taxon>Anopheles</taxon>
    </lineage>
</organism>
<feature type="compositionally biased region" description="Basic residues" evidence="1">
    <location>
        <begin position="111"/>
        <end position="123"/>
    </location>
</feature>
<feature type="compositionally biased region" description="Polar residues" evidence="1">
    <location>
        <begin position="131"/>
        <end position="141"/>
    </location>
</feature>
<name>A0A084W3K8_ANOSI</name>
<dbReference type="EnsemblMetazoa" id="ASIC012710-RA">
    <property type="protein sequence ID" value="ASIC012710-PA"/>
    <property type="gene ID" value="ASIC012710"/>
</dbReference>